<sequence length="428" mass="43852">MERVSIESPSQPGPTWAGHPPGSTDYRRLLAALFCAGVATFAQLYSLQGVLPQLAEHYRIGAADAALTVSLATTGLAVSVIPWSMVADRVGRVRAMSVSVAAATTLGLLVALAPTYQLLLAGRFVEGVALGGVPAVAIAYLTEEIERRHSARAAGIYVAGTTIGGLLGRVVAGPIAETVHWRMGVLVVAVLCALAAVGFIALAPRPRGFVPSTGGGVVQRLAANLRSPRQLALYAQAFLLMGGFVALYNFLGFRLTAAPFNLPHHLVSLVFLAYLAGTWASSRAGAEATRFGRRRVLLVAVAVMAAGVVMTLSNQLLVVLAGLVVATVGFFGAHAIASGWTAVAAGTGKAQASSLYNLAYYGGSSLVGWFGGVAFDARGWPALAATVLGLTVVAAAIAAVLLRDGPAASLRPGRTGRTATGSATGSIR</sequence>
<accession>A0A378TGR0</accession>
<evidence type="ECO:0000313" key="12">
    <source>
        <dbReference type="Proteomes" id="UP000254978"/>
    </source>
</evidence>
<dbReference type="SUPFAM" id="SSF103473">
    <property type="entry name" value="MFS general substrate transporter"/>
    <property type="match status" value="1"/>
</dbReference>
<feature type="transmembrane region" description="Helical" evidence="9">
    <location>
        <begin position="231"/>
        <end position="251"/>
    </location>
</feature>
<evidence type="ECO:0000256" key="1">
    <source>
        <dbReference type="ARBA" id="ARBA00004651"/>
    </source>
</evidence>
<keyword evidence="3" id="KW-0813">Transport</keyword>
<reference evidence="11 12" key="1">
    <citation type="submission" date="2018-06" db="EMBL/GenBank/DDBJ databases">
        <authorList>
            <consortium name="Pathogen Informatics"/>
            <person name="Doyle S."/>
        </authorList>
    </citation>
    <scope>NUCLEOTIDE SEQUENCE [LARGE SCALE GENOMIC DNA]</scope>
    <source>
        <strain evidence="11 12">NCTC10821</strain>
    </source>
</reference>
<protein>
    <submittedName>
        <fullName evidence="11">Arabinose efflux permease family protein</fullName>
    </submittedName>
</protein>
<feature type="region of interest" description="Disordered" evidence="8">
    <location>
        <begin position="1"/>
        <end position="20"/>
    </location>
</feature>
<evidence type="ECO:0000256" key="3">
    <source>
        <dbReference type="ARBA" id="ARBA00022448"/>
    </source>
</evidence>
<keyword evidence="7 9" id="KW-0472">Membrane</keyword>
<evidence type="ECO:0000256" key="6">
    <source>
        <dbReference type="ARBA" id="ARBA00022989"/>
    </source>
</evidence>
<name>A0A378TGR0_9MYCO</name>
<feature type="transmembrane region" description="Helical" evidence="9">
    <location>
        <begin position="296"/>
        <end position="313"/>
    </location>
</feature>
<dbReference type="GO" id="GO:0022857">
    <property type="term" value="F:transmembrane transporter activity"/>
    <property type="evidence" value="ECO:0007669"/>
    <property type="project" value="InterPro"/>
</dbReference>
<dbReference type="Pfam" id="PF07690">
    <property type="entry name" value="MFS_1"/>
    <property type="match status" value="1"/>
</dbReference>
<feature type="transmembrane region" description="Helical" evidence="9">
    <location>
        <begin position="98"/>
        <end position="118"/>
    </location>
</feature>
<evidence type="ECO:0000256" key="9">
    <source>
        <dbReference type="SAM" id="Phobius"/>
    </source>
</evidence>
<dbReference type="PANTHER" id="PTHR43271:SF1">
    <property type="entry name" value="INNER MEMBRANE TRANSPORT PROTEIN YNFM"/>
    <property type="match status" value="1"/>
</dbReference>
<feature type="transmembrane region" description="Helical" evidence="9">
    <location>
        <begin position="124"/>
        <end position="142"/>
    </location>
</feature>
<evidence type="ECO:0000256" key="4">
    <source>
        <dbReference type="ARBA" id="ARBA00022475"/>
    </source>
</evidence>
<evidence type="ECO:0000259" key="10">
    <source>
        <dbReference type="PROSITE" id="PS50850"/>
    </source>
</evidence>
<feature type="transmembrane region" description="Helical" evidence="9">
    <location>
        <begin position="263"/>
        <end position="284"/>
    </location>
</feature>
<feature type="transmembrane region" description="Helical" evidence="9">
    <location>
        <begin position="29"/>
        <end position="45"/>
    </location>
</feature>
<dbReference type="EMBL" id="UGQT01000001">
    <property type="protein sequence ID" value="STZ59981.1"/>
    <property type="molecule type" value="Genomic_DNA"/>
</dbReference>
<comment type="subcellular location">
    <subcellularLocation>
        <location evidence="1">Cell membrane</location>
        <topology evidence="1">Multi-pass membrane protein</topology>
    </subcellularLocation>
</comment>
<keyword evidence="4" id="KW-1003">Cell membrane</keyword>
<feature type="transmembrane region" description="Helical" evidence="9">
    <location>
        <begin position="355"/>
        <end position="375"/>
    </location>
</feature>
<gene>
    <name evidence="11" type="primary">ynfM</name>
    <name evidence="11" type="ORF">NCTC10821_03519</name>
</gene>
<evidence type="ECO:0000256" key="8">
    <source>
        <dbReference type="SAM" id="MobiDB-lite"/>
    </source>
</evidence>
<evidence type="ECO:0000256" key="2">
    <source>
        <dbReference type="ARBA" id="ARBA00008335"/>
    </source>
</evidence>
<dbReference type="GO" id="GO:0005886">
    <property type="term" value="C:plasma membrane"/>
    <property type="evidence" value="ECO:0007669"/>
    <property type="project" value="UniProtKB-SubCell"/>
</dbReference>
<feature type="transmembrane region" description="Helical" evidence="9">
    <location>
        <begin position="154"/>
        <end position="175"/>
    </location>
</feature>
<keyword evidence="12" id="KW-1185">Reference proteome</keyword>
<comment type="similarity">
    <text evidence="2">Belongs to the major facilitator superfamily.</text>
</comment>
<feature type="domain" description="Major facilitator superfamily (MFS) profile" evidence="10">
    <location>
        <begin position="29"/>
        <end position="407"/>
    </location>
</feature>
<dbReference type="Gene3D" id="1.20.1250.20">
    <property type="entry name" value="MFS general substrate transporter like domains"/>
    <property type="match status" value="1"/>
</dbReference>
<dbReference type="InterPro" id="IPR011701">
    <property type="entry name" value="MFS"/>
</dbReference>
<dbReference type="PROSITE" id="PS50850">
    <property type="entry name" value="MFS"/>
    <property type="match status" value="1"/>
</dbReference>
<keyword evidence="5 9" id="KW-0812">Transmembrane</keyword>
<feature type="transmembrane region" description="Helical" evidence="9">
    <location>
        <begin position="181"/>
        <end position="203"/>
    </location>
</feature>
<proteinExistence type="inferred from homology"/>
<evidence type="ECO:0000313" key="11">
    <source>
        <dbReference type="EMBL" id="STZ59981.1"/>
    </source>
</evidence>
<organism evidence="11 12">
    <name type="scientific">Mycolicibacterium tokaiense</name>
    <dbReference type="NCBI Taxonomy" id="39695"/>
    <lineage>
        <taxon>Bacteria</taxon>
        <taxon>Bacillati</taxon>
        <taxon>Actinomycetota</taxon>
        <taxon>Actinomycetes</taxon>
        <taxon>Mycobacteriales</taxon>
        <taxon>Mycobacteriaceae</taxon>
        <taxon>Mycolicibacterium</taxon>
    </lineage>
</organism>
<dbReference type="CDD" id="cd17324">
    <property type="entry name" value="MFS_NepI_like"/>
    <property type="match status" value="1"/>
</dbReference>
<dbReference type="InterPro" id="IPR020846">
    <property type="entry name" value="MFS_dom"/>
</dbReference>
<feature type="transmembrane region" description="Helical" evidence="9">
    <location>
        <begin position="319"/>
        <end position="343"/>
    </location>
</feature>
<keyword evidence="6 9" id="KW-1133">Transmembrane helix</keyword>
<evidence type="ECO:0000256" key="7">
    <source>
        <dbReference type="ARBA" id="ARBA00023136"/>
    </source>
</evidence>
<feature type="transmembrane region" description="Helical" evidence="9">
    <location>
        <begin position="65"/>
        <end position="86"/>
    </location>
</feature>
<feature type="transmembrane region" description="Helical" evidence="9">
    <location>
        <begin position="381"/>
        <end position="402"/>
    </location>
</feature>
<dbReference type="AlphaFoldDB" id="A0A378TGR0"/>
<dbReference type="Proteomes" id="UP000254978">
    <property type="component" value="Unassembled WGS sequence"/>
</dbReference>
<dbReference type="InterPro" id="IPR036259">
    <property type="entry name" value="MFS_trans_sf"/>
</dbReference>
<dbReference type="PANTHER" id="PTHR43271">
    <property type="entry name" value="BLL2771 PROTEIN"/>
    <property type="match status" value="1"/>
</dbReference>
<evidence type="ECO:0000256" key="5">
    <source>
        <dbReference type="ARBA" id="ARBA00022692"/>
    </source>
</evidence>